<sequence>MATIDVTPSATAWRPTGPVPMTILSWSKLRSTYGTPVWATEWLEDCLNCEIQIQQHEVQPNNIVYEQRRIVLDGSDTLTDADIARKEGYRAKAEGVDGLTLREKRGGDGRLAGA</sequence>
<protein>
    <submittedName>
        <fullName evidence="1">Uncharacterized protein</fullName>
    </submittedName>
</protein>
<name>W4KL72_HETIT</name>
<dbReference type="GeneID" id="20667059"/>
<feature type="non-terminal residue" evidence="1">
    <location>
        <position position="114"/>
    </location>
</feature>
<dbReference type="Proteomes" id="UP000030671">
    <property type="component" value="Unassembled WGS sequence"/>
</dbReference>
<organism evidence="1 2">
    <name type="scientific">Heterobasidion irregulare (strain TC 32-1)</name>
    <dbReference type="NCBI Taxonomy" id="747525"/>
    <lineage>
        <taxon>Eukaryota</taxon>
        <taxon>Fungi</taxon>
        <taxon>Dikarya</taxon>
        <taxon>Basidiomycota</taxon>
        <taxon>Agaricomycotina</taxon>
        <taxon>Agaricomycetes</taxon>
        <taxon>Russulales</taxon>
        <taxon>Bondarzewiaceae</taxon>
        <taxon>Heterobasidion</taxon>
        <taxon>Heterobasidion annosum species complex</taxon>
    </lineage>
</organism>
<accession>W4KL72</accession>
<reference evidence="1 2" key="1">
    <citation type="journal article" date="2012" name="New Phytol.">
        <title>Insight into trade-off between wood decay and parasitism from the genome of a fungal forest pathogen.</title>
        <authorList>
            <person name="Olson A."/>
            <person name="Aerts A."/>
            <person name="Asiegbu F."/>
            <person name="Belbahri L."/>
            <person name="Bouzid O."/>
            <person name="Broberg A."/>
            <person name="Canback B."/>
            <person name="Coutinho P.M."/>
            <person name="Cullen D."/>
            <person name="Dalman K."/>
            <person name="Deflorio G."/>
            <person name="van Diepen L.T."/>
            <person name="Dunand C."/>
            <person name="Duplessis S."/>
            <person name="Durling M."/>
            <person name="Gonthier P."/>
            <person name="Grimwood J."/>
            <person name="Fossdal C.G."/>
            <person name="Hansson D."/>
            <person name="Henrissat B."/>
            <person name="Hietala A."/>
            <person name="Himmelstrand K."/>
            <person name="Hoffmeister D."/>
            <person name="Hogberg N."/>
            <person name="James T.Y."/>
            <person name="Karlsson M."/>
            <person name="Kohler A."/>
            <person name="Kues U."/>
            <person name="Lee Y.H."/>
            <person name="Lin Y.C."/>
            <person name="Lind M."/>
            <person name="Lindquist E."/>
            <person name="Lombard V."/>
            <person name="Lucas S."/>
            <person name="Lunden K."/>
            <person name="Morin E."/>
            <person name="Murat C."/>
            <person name="Park J."/>
            <person name="Raffaello T."/>
            <person name="Rouze P."/>
            <person name="Salamov A."/>
            <person name="Schmutz J."/>
            <person name="Solheim H."/>
            <person name="Stahlberg J."/>
            <person name="Velez H."/>
            <person name="de Vries R.P."/>
            <person name="Wiebenga A."/>
            <person name="Woodward S."/>
            <person name="Yakovlev I."/>
            <person name="Garbelotto M."/>
            <person name="Martin F."/>
            <person name="Grigoriev I.V."/>
            <person name="Stenlid J."/>
        </authorList>
    </citation>
    <scope>NUCLEOTIDE SEQUENCE [LARGE SCALE GENOMIC DNA]</scope>
    <source>
        <strain evidence="1 2">TC 32-1</strain>
    </source>
</reference>
<evidence type="ECO:0000313" key="2">
    <source>
        <dbReference type="Proteomes" id="UP000030671"/>
    </source>
</evidence>
<proteinExistence type="predicted"/>
<dbReference type="InParanoid" id="W4KL72"/>
<keyword evidence="2" id="KW-1185">Reference proteome</keyword>
<dbReference type="KEGG" id="hir:HETIRDRAFT_145093"/>
<dbReference type="EMBL" id="KI925454">
    <property type="protein sequence ID" value="ETW86577.1"/>
    <property type="molecule type" value="Genomic_DNA"/>
</dbReference>
<dbReference type="AlphaFoldDB" id="W4KL72"/>
<evidence type="ECO:0000313" key="1">
    <source>
        <dbReference type="EMBL" id="ETW86577.1"/>
    </source>
</evidence>
<gene>
    <name evidence="1" type="ORF">HETIRDRAFT_145093</name>
</gene>
<dbReference type="RefSeq" id="XP_009540585.1">
    <property type="nucleotide sequence ID" value="XM_009542290.1"/>
</dbReference>
<dbReference type="HOGENOM" id="CLU_2126914_0_0_1"/>